<feature type="non-terminal residue" evidence="2">
    <location>
        <position position="1"/>
    </location>
</feature>
<sequence length="224" mass="24775">STLGAWLICAVVAVDSTKVQMINSLVDTLIEDAKTTIIVTGHDVIPFHNVSGSLGNCMLYVYFEGTSGWVKNLSNVERAGNVSYSVNATNLSIDLKLGLSNIQFGFDHYSARLFFLRPSGNITVYLSSVIINSGITFSFTNDTCQLTVDKMGIEELRGLQITTKGWGRWDAVFSKVVTWIASRMRRKITNVLESHLARALMKGISDADRCEMIANMVLFLNKPH</sequence>
<dbReference type="Pfam" id="PF16984">
    <property type="entry name" value="Grp7_allergen"/>
    <property type="match status" value="1"/>
</dbReference>
<dbReference type="InterPro" id="IPR038602">
    <property type="entry name" value="Mite_allergen_7_sf"/>
</dbReference>
<protein>
    <recommendedName>
        <fullName evidence="3">Lipid-binding serum glycoprotein N-terminal domain-containing protein</fullName>
    </recommendedName>
</protein>
<name>A0A1B6D1M3_9HEMI</name>
<evidence type="ECO:0000313" key="2">
    <source>
        <dbReference type="EMBL" id="JAS19523.1"/>
    </source>
</evidence>
<feature type="chain" id="PRO_5008580856" description="Lipid-binding serum glycoprotein N-terminal domain-containing protein" evidence="1">
    <location>
        <begin position="17"/>
        <end position="224"/>
    </location>
</feature>
<evidence type="ECO:0000256" key="1">
    <source>
        <dbReference type="SAM" id="SignalP"/>
    </source>
</evidence>
<accession>A0A1B6D1M3</accession>
<gene>
    <name evidence="2" type="ORF">g.6423</name>
</gene>
<dbReference type="Gene3D" id="3.15.10.50">
    <property type="match status" value="1"/>
</dbReference>
<dbReference type="InterPro" id="IPR020234">
    <property type="entry name" value="Mite_allergen_group-7"/>
</dbReference>
<dbReference type="EMBL" id="GEDC01017775">
    <property type="protein sequence ID" value="JAS19523.1"/>
    <property type="molecule type" value="Transcribed_RNA"/>
</dbReference>
<organism evidence="2">
    <name type="scientific">Clastoptera arizonana</name>
    <name type="common">Arizona spittle bug</name>
    <dbReference type="NCBI Taxonomy" id="38151"/>
    <lineage>
        <taxon>Eukaryota</taxon>
        <taxon>Metazoa</taxon>
        <taxon>Ecdysozoa</taxon>
        <taxon>Arthropoda</taxon>
        <taxon>Hexapoda</taxon>
        <taxon>Insecta</taxon>
        <taxon>Pterygota</taxon>
        <taxon>Neoptera</taxon>
        <taxon>Paraneoptera</taxon>
        <taxon>Hemiptera</taxon>
        <taxon>Auchenorrhyncha</taxon>
        <taxon>Cercopoidea</taxon>
        <taxon>Clastopteridae</taxon>
        <taxon>Clastoptera</taxon>
    </lineage>
</organism>
<feature type="signal peptide" evidence="1">
    <location>
        <begin position="1"/>
        <end position="16"/>
    </location>
</feature>
<keyword evidence="1" id="KW-0732">Signal</keyword>
<reference evidence="2" key="1">
    <citation type="submission" date="2015-12" db="EMBL/GenBank/DDBJ databases">
        <title>De novo transcriptome assembly of four potential Pierce s Disease insect vectors from Arizona vineyards.</title>
        <authorList>
            <person name="Tassone E.E."/>
        </authorList>
    </citation>
    <scope>NUCLEOTIDE SEQUENCE</scope>
</reference>
<evidence type="ECO:0008006" key="3">
    <source>
        <dbReference type="Google" id="ProtNLM"/>
    </source>
</evidence>
<proteinExistence type="predicted"/>
<dbReference type="AlphaFoldDB" id="A0A1B6D1M3"/>